<dbReference type="AlphaFoldDB" id="E1ZS45"/>
<sequence length="191" mass="20179">MAPSQEANSVIGALGGAVLAACLAPQLWKLYRTRSARDLSYLYLCMYDAGLLLTFIYLYYEGAFAGWVCVLVELGFGCTMVAAKTWLDHFGPHSPRATQRPKPQAEASADAKLPSSPSPASEVSDGYAMAFFFGSTGELSITFLAASDATALLMGSAAQLFYEQLQAAYAGSRVTASTASWTAPAVGSSSR</sequence>
<feature type="region of interest" description="Disordered" evidence="5">
    <location>
        <begin position="93"/>
        <end position="122"/>
    </location>
</feature>
<evidence type="ECO:0000256" key="2">
    <source>
        <dbReference type="ARBA" id="ARBA00022692"/>
    </source>
</evidence>
<evidence type="ECO:0000256" key="3">
    <source>
        <dbReference type="ARBA" id="ARBA00022989"/>
    </source>
</evidence>
<name>E1ZS45_CHLVA</name>
<keyword evidence="2 6" id="KW-0812">Transmembrane</keyword>
<dbReference type="RefSeq" id="XP_005843454.1">
    <property type="nucleotide sequence ID" value="XM_005843392.1"/>
</dbReference>
<reference evidence="7 8" key="1">
    <citation type="journal article" date="2010" name="Plant Cell">
        <title>The Chlorella variabilis NC64A genome reveals adaptation to photosymbiosis, coevolution with viruses, and cryptic sex.</title>
        <authorList>
            <person name="Blanc G."/>
            <person name="Duncan G."/>
            <person name="Agarkova I."/>
            <person name="Borodovsky M."/>
            <person name="Gurnon J."/>
            <person name="Kuo A."/>
            <person name="Lindquist E."/>
            <person name="Lucas S."/>
            <person name="Pangilinan J."/>
            <person name="Polle J."/>
            <person name="Salamov A."/>
            <person name="Terry A."/>
            <person name="Yamada T."/>
            <person name="Dunigan D.D."/>
            <person name="Grigoriev I.V."/>
            <person name="Claverie J.M."/>
            <person name="Van Etten J.L."/>
        </authorList>
    </citation>
    <scope>NUCLEOTIDE SEQUENCE [LARGE SCALE GENOMIC DNA]</scope>
    <source>
        <strain evidence="7 8">NC64A</strain>
    </source>
</reference>
<organism evidence="8">
    <name type="scientific">Chlorella variabilis</name>
    <name type="common">Green alga</name>
    <dbReference type="NCBI Taxonomy" id="554065"/>
    <lineage>
        <taxon>Eukaryota</taxon>
        <taxon>Viridiplantae</taxon>
        <taxon>Chlorophyta</taxon>
        <taxon>core chlorophytes</taxon>
        <taxon>Trebouxiophyceae</taxon>
        <taxon>Chlorellales</taxon>
        <taxon>Chlorellaceae</taxon>
        <taxon>Chlorella clade</taxon>
        <taxon>Chlorella</taxon>
    </lineage>
</organism>
<evidence type="ECO:0000256" key="4">
    <source>
        <dbReference type="ARBA" id="ARBA00023136"/>
    </source>
</evidence>
<evidence type="ECO:0000256" key="5">
    <source>
        <dbReference type="SAM" id="MobiDB-lite"/>
    </source>
</evidence>
<dbReference type="GO" id="GO:0016020">
    <property type="term" value="C:membrane"/>
    <property type="evidence" value="ECO:0007669"/>
    <property type="project" value="UniProtKB-SubCell"/>
</dbReference>
<dbReference type="GeneID" id="17350797"/>
<dbReference type="Pfam" id="PF04193">
    <property type="entry name" value="PQ-loop"/>
    <property type="match status" value="1"/>
</dbReference>
<dbReference type="EMBL" id="GL433865">
    <property type="protein sequence ID" value="EFN51352.1"/>
    <property type="molecule type" value="Genomic_DNA"/>
</dbReference>
<dbReference type="Proteomes" id="UP000008141">
    <property type="component" value="Unassembled WGS sequence"/>
</dbReference>
<keyword evidence="8" id="KW-1185">Reference proteome</keyword>
<protein>
    <submittedName>
        <fullName evidence="7">Uncharacterized protein</fullName>
    </submittedName>
</protein>
<dbReference type="InParanoid" id="E1ZS45"/>
<evidence type="ECO:0000313" key="7">
    <source>
        <dbReference type="EMBL" id="EFN51352.1"/>
    </source>
</evidence>
<evidence type="ECO:0000313" key="8">
    <source>
        <dbReference type="Proteomes" id="UP000008141"/>
    </source>
</evidence>
<accession>E1ZS45</accession>
<gene>
    <name evidence="7" type="ORF">CHLNCDRAFT_55178</name>
</gene>
<feature type="transmembrane region" description="Helical" evidence="6">
    <location>
        <begin position="40"/>
        <end position="59"/>
    </location>
</feature>
<dbReference type="InterPro" id="IPR006603">
    <property type="entry name" value="PQ-loop_rpt"/>
</dbReference>
<dbReference type="KEGG" id="cvr:CHLNCDRAFT_55178"/>
<proteinExistence type="predicted"/>
<evidence type="ECO:0000256" key="1">
    <source>
        <dbReference type="ARBA" id="ARBA00004141"/>
    </source>
</evidence>
<evidence type="ECO:0000256" key="6">
    <source>
        <dbReference type="SAM" id="Phobius"/>
    </source>
</evidence>
<dbReference type="OrthoDB" id="547763at2759"/>
<keyword evidence="3 6" id="KW-1133">Transmembrane helix</keyword>
<feature type="transmembrane region" description="Helical" evidence="6">
    <location>
        <begin position="6"/>
        <end position="28"/>
    </location>
</feature>
<feature type="transmembrane region" description="Helical" evidence="6">
    <location>
        <begin position="65"/>
        <end position="87"/>
    </location>
</feature>
<comment type="subcellular location">
    <subcellularLocation>
        <location evidence="1">Membrane</location>
        <topology evidence="1">Multi-pass membrane protein</topology>
    </subcellularLocation>
</comment>
<keyword evidence="4 6" id="KW-0472">Membrane</keyword>
<dbReference type="Gene3D" id="1.20.1280.290">
    <property type="match status" value="1"/>
</dbReference>